<feature type="region of interest" description="Disordered" evidence="1">
    <location>
        <begin position="1"/>
        <end position="61"/>
    </location>
</feature>
<dbReference type="EMBL" id="AVOT02043868">
    <property type="protein sequence ID" value="MBW0539280.1"/>
    <property type="molecule type" value="Genomic_DNA"/>
</dbReference>
<dbReference type="AlphaFoldDB" id="A0A9Q3FDX5"/>
<comment type="caution">
    <text evidence="2">The sequence shown here is derived from an EMBL/GenBank/DDBJ whole genome shotgun (WGS) entry which is preliminary data.</text>
</comment>
<keyword evidence="3" id="KW-1185">Reference proteome</keyword>
<name>A0A9Q3FDX5_9BASI</name>
<proteinExistence type="predicted"/>
<protein>
    <submittedName>
        <fullName evidence="2">Uncharacterized protein</fullName>
    </submittedName>
</protein>
<gene>
    <name evidence="2" type="ORF">O181_078995</name>
</gene>
<evidence type="ECO:0000256" key="1">
    <source>
        <dbReference type="SAM" id="MobiDB-lite"/>
    </source>
</evidence>
<feature type="compositionally biased region" description="Low complexity" evidence="1">
    <location>
        <begin position="37"/>
        <end position="50"/>
    </location>
</feature>
<accession>A0A9Q3FDX5</accession>
<evidence type="ECO:0000313" key="3">
    <source>
        <dbReference type="Proteomes" id="UP000765509"/>
    </source>
</evidence>
<evidence type="ECO:0000313" key="2">
    <source>
        <dbReference type="EMBL" id="MBW0539280.1"/>
    </source>
</evidence>
<reference evidence="2" key="1">
    <citation type="submission" date="2021-03" db="EMBL/GenBank/DDBJ databases">
        <title>Draft genome sequence of rust myrtle Austropuccinia psidii MF-1, a brazilian biotype.</title>
        <authorList>
            <person name="Quecine M.C."/>
            <person name="Pachon D.M.R."/>
            <person name="Bonatelli M.L."/>
            <person name="Correr F.H."/>
            <person name="Franceschini L.M."/>
            <person name="Leite T.F."/>
            <person name="Margarido G.R.A."/>
            <person name="Almeida C.A."/>
            <person name="Ferrarezi J.A."/>
            <person name="Labate C.A."/>
        </authorList>
    </citation>
    <scope>NUCLEOTIDE SEQUENCE</scope>
    <source>
        <strain evidence="2">MF-1</strain>
    </source>
</reference>
<feature type="compositionally biased region" description="Basic residues" evidence="1">
    <location>
        <begin position="1"/>
        <end position="14"/>
    </location>
</feature>
<sequence>MKFKTSKNKEKHKINQTFQLDPEFNKGESGALCPSSNENNNGRQINTTNNHPVESPKIGGVTNHHENIVKNPALSTQEAITIPNESISTEAQRTVAEDEIVLTHKFILLLVH</sequence>
<organism evidence="2 3">
    <name type="scientific">Austropuccinia psidii MF-1</name>
    <dbReference type="NCBI Taxonomy" id="1389203"/>
    <lineage>
        <taxon>Eukaryota</taxon>
        <taxon>Fungi</taxon>
        <taxon>Dikarya</taxon>
        <taxon>Basidiomycota</taxon>
        <taxon>Pucciniomycotina</taxon>
        <taxon>Pucciniomycetes</taxon>
        <taxon>Pucciniales</taxon>
        <taxon>Sphaerophragmiaceae</taxon>
        <taxon>Austropuccinia</taxon>
    </lineage>
</organism>
<dbReference type="Proteomes" id="UP000765509">
    <property type="component" value="Unassembled WGS sequence"/>
</dbReference>